<feature type="domain" description="Disease resistance N-terminal" evidence="6">
    <location>
        <begin position="115"/>
        <end position="196"/>
    </location>
</feature>
<dbReference type="Proteomes" id="UP000515124">
    <property type="component" value="Unplaced"/>
</dbReference>
<dbReference type="Gene3D" id="1.10.10.10">
    <property type="entry name" value="Winged helix-like DNA-binding domain superfamily/Winged helix DNA-binding domain"/>
    <property type="match status" value="1"/>
</dbReference>
<evidence type="ECO:0000313" key="8">
    <source>
        <dbReference type="Proteomes" id="UP000515124"/>
    </source>
</evidence>
<keyword evidence="1" id="KW-0677">Repeat</keyword>
<dbReference type="KEGG" id="pavi:110750420"/>
<dbReference type="Gene3D" id="1.10.8.430">
    <property type="entry name" value="Helical domain of apoptotic protease-activating factors"/>
    <property type="match status" value="1"/>
</dbReference>
<evidence type="ECO:0000256" key="4">
    <source>
        <dbReference type="ARBA" id="ARBA00022840"/>
    </source>
</evidence>
<dbReference type="Pfam" id="PF00931">
    <property type="entry name" value="NB-ARC"/>
    <property type="match status" value="1"/>
</dbReference>
<dbReference type="SUPFAM" id="SSF52540">
    <property type="entry name" value="P-loop containing nucleoside triphosphate hydrolases"/>
    <property type="match status" value="1"/>
</dbReference>
<dbReference type="Pfam" id="PF18052">
    <property type="entry name" value="Rx_N"/>
    <property type="match status" value="1"/>
</dbReference>
<feature type="domain" description="NB-ARC" evidence="5">
    <location>
        <begin position="209"/>
        <end position="349"/>
    </location>
</feature>
<name>A0A6P5RTP6_PRUAV</name>
<dbReference type="InterPro" id="IPR036388">
    <property type="entry name" value="WH-like_DNA-bd_sf"/>
</dbReference>
<evidence type="ECO:0000259" key="5">
    <source>
        <dbReference type="Pfam" id="PF00931"/>
    </source>
</evidence>
<dbReference type="GO" id="GO:0006952">
    <property type="term" value="P:defense response"/>
    <property type="evidence" value="ECO:0007669"/>
    <property type="project" value="UniProtKB-KW"/>
</dbReference>
<keyword evidence="4" id="KW-0067">ATP-binding</keyword>
<dbReference type="GeneID" id="110750420"/>
<evidence type="ECO:0000256" key="3">
    <source>
        <dbReference type="ARBA" id="ARBA00022821"/>
    </source>
</evidence>
<sequence>MEALSKLRSRHLVSLLGHCIVTYQDHLTTTSTVFIVLENISNGSLVDHLTGKARTKSNYQIIKKREYFVYGYLFSEQLTQDALCMDKNNMTAEVRFVFVEFDVNFASLVEGLAVADILASIIQQEVKLVVGVKKEVAKLTSNFKDIEVVLENAEERQVNEVDVRQWLERLKDVSYEMDDVLDKWSTEILKQHIQKQEAGNAGSTSTTKKTTLAQLAYNDEKVQAHFNTRLWVCVSDPFDKIKIAKAIIEGLTKETPASNELQTLKSIIHESVKGKKFLLVLDDVWNQDYRKWEQLKLPLQNGVVGSRILVTTRKEEVARMVVGASTDIVNLEVLSEENCWALFYHIALADREKRESKVLEFIGKEIVKKCKGLPLLAKTMGGLMCYKKTKKEWEDVLNSKIWKLDVVEEQVFQPLLLSYYDLAPAIKRCLLYCVIFPKDYEFAKDELIELWMSQNYLNSIENKEKEAVGEMYFDIKNLRKMNLEI</sequence>
<dbReference type="RefSeq" id="XP_021806444.1">
    <property type="nucleotide sequence ID" value="XM_021950752.1"/>
</dbReference>
<keyword evidence="2" id="KW-0547">Nucleotide-binding</keyword>
<dbReference type="Gene3D" id="1.20.5.4130">
    <property type="match status" value="1"/>
</dbReference>
<keyword evidence="8" id="KW-1185">Reference proteome</keyword>
<reference evidence="9" key="1">
    <citation type="submission" date="2025-08" db="UniProtKB">
        <authorList>
            <consortium name="RefSeq"/>
        </authorList>
    </citation>
    <scope>IDENTIFICATION</scope>
</reference>
<gene>
    <name evidence="9" type="primary">LOC110750420</name>
</gene>
<keyword evidence="3" id="KW-0611">Plant defense</keyword>
<dbReference type="Gene3D" id="3.40.50.300">
    <property type="entry name" value="P-loop containing nucleotide triphosphate hydrolases"/>
    <property type="match status" value="1"/>
</dbReference>
<evidence type="ECO:0000259" key="7">
    <source>
        <dbReference type="Pfam" id="PF23559"/>
    </source>
</evidence>
<accession>A0A6P5RTP6</accession>
<proteinExistence type="predicted"/>
<dbReference type="SUPFAM" id="SSF56112">
    <property type="entry name" value="Protein kinase-like (PK-like)"/>
    <property type="match status" value="1"/>
</dbReference>
<evidence type="ECO:0000313" key="9">
    <source>
        <dbReference type="RefSeq" id="XP_021806444.1"/>
    </source>
</evidence>
<dbReference type="InterPro" id="IPR041118">
    <property type="entry name" value="Rx_N"/>
</dbReference>
<organism evidence="8 9">
    <name type="scientific">Prunus avium</name>
    <name type="common">Cherry</name>
    <name type="synonym">Cerasus avium</name>
    <dbReference type="NCBI Taxonomy" id="42229"/>
    <lineage>
        <taxon>Eukaryota</taxon>
        <taxon>Viridiplantae</taxon>
        <taxon>Streptophyta</taxon>
        <taxon>Embryophyta</taxon>
        <taxon>Tracheophyta</taxon>
        <taxon>Spermatophyta</taxon>
        <taxon>Magnoliopsida</taxon>
        <taxon>eudicotyledons</taxon>
        <taxon>Gunneridae</taxon>
        <taxon>Pentapetalae</taxon>
        <taxon>rosids</taxon>
        <taxon>fabids</taxon>
        <taxon>Rosales</taxon>
        <taxon>Rosaceae</taxon>
        <taxon>Amygdaloideae</taxon>
        <taxon>Amygdaleae</taxon>
        <taxon>Prunus</taxon>
    </lineage>
</organism>
<dbReference type="AlphaFoldDB" id="A0A6P5RTP6"/>
<dbReference type="Pfam" id="PF23559">
    <property type="entry name" value="WHD_DRP"/>
    <property type="match status" value="1"/>
</dbReference>
<feature type="domain" description="Disease resistance protein winged helix" evidence="7">
    <location>
        <begin position="435"/>
        <end position="474"/>
    </location>
</feature>
<dbReference type="PANTHER" id="PTHR36766:SF40">
    <property type="entry name" value="DISEASE RESISTANCE PROTEIN RGA3"/>
    <property type="match status" value="1"/>
</dbReference>
<dbReference type="PRINTS" id="PR00364">
    <property type="entry name" value="DISEASERSIST"/>
</dbReference>
<dbReference type="InterPro" id="IPR042197">
    <property type="entry name" value="Apaf_helical"/>
</dbReference>
<evidence type="ECO:0000256" key="1">
    <source>
        <dbReference type="ARBA" id="ARBA00022737"/>
    </source>
</evidence>
<dbReference type="InterPro" id="IPR058922">
    <property type="entry name" value="WHD_DRP"/>
</dbReference>
<dbReference type="InterPro" id="IPR002182">
    <property type="entry name" value="NB-ARC"/>
</dbReference>
<dbReference type="GO" id="GO:0005524">
    <property type="term" value="F:ATP binding"/>
    <property type="evidence" value="ECO:0007669"/>
    <property type="project" value="UniProtKB-KW"/>
</dbReference>
<dbReference type="InterPro" id="IPR011009">
    <property type="entry name" value="Kinase-like_dom_sf"/>
</dbReference>
<dbReference type="InterPro" id="IPR027417">
    <property type="entry name" value="P-loop_NTPase"/>
</dbReference>
<evidence type="ECO:0000259" key="6">
    <source>
        <dbReference type="Pfam" id="PF18052"/>
    </source>
</evidence>
<dbReference type="PANTHER" id="PTHR36766">
    <property type="entry name" value="PLANT BROAD-SPECTRUM MILDEW RESISTANCE PROTEIN RPW8"/>
    <property type="match status" value="1"/>
</dbReference>
<protein>
    <submittedName>
        <fullName evidence="9">Disease resistance protein RGA3</fullName>
    </submittedName>
</protein>
<evidence type="ECO:0000256" key="2">
    <source>
        <dbReference type="ARBA" id="ARBA00022741"/>
    </source>
</evidence>
<dbReference type="GO" id="GO:0043531">
    <property type="term" value="F:ADP binding"/>
    <property type="evidence" value="ECO:0007669"/>
    <property type="project" value="InterPro"/>
</dbReference>